<gene>
    <name evidence="2" type="ORF">EDD31_2667</name>
</gene>
<dbReference type="RefSeq" id="WP_123304575.1">
    <property type="nucleotide sequence ID" value="NZ_RKHK01000001.1"/>
</dbReference>
<reference evidence="2 3" key="1">
    <citation type="submission" date="2018-11" db="EMBL/GenBank/DDBJ databases">
        <title>Sequencing the genomes of 1000 actinobacteria strains.</title>
        <authorList>
            <person name="Klenk H.-P."/>
        </authorList>
    </citation>
    <scope>NUCLEOTIDE SEQUENCE [LARGE SCALE GENOMIC DNA]</scope>
    <source>
        <strain evidence="2 3">DSM 11294</strain>
    </source>
</reference>
<sequence length="269" mass="28269">MSAGTPSLELPLSVLVALWLPTVRDEVSARRAAESIRAGEHPPRVHHSHGSEFPETSDSTQALATMLHALAPAQQVAAVLPRPGDLMGSPATCSADLLEAGEGVVVLGAAGAEARVAIPHIEVFGSALESGEIVHWRFHRLHAEPASASRILGGIESVAHARREITRALTDAVEILEALDVARERPDLADDVLDLSLAHLDAQLMPPDLDTRTLDLLERSARLLGIVELAQSDTGAAVTAVSIDTRAGALGEIARQARHALAAASAHRV</sequence>
<dbReference type="Proteomes" id="UP000280668">
    <property type="component" value="Unassembled WGS sequence"/>
</dbReference>
<feature type="region of interest" description="Disordered" evidence="1">
    <location>
        <begin position="31"/>
        <end position="59"/>
    </location>
</feature>
<organism evidence="2 3">
    <name type="scientific">Bogoriella caseilytica</name>
    <dbReference type="NCBI Taxonomy" id="56055"/>
    <lineage>
        <taxon>Bacteria</taxon>
        <taxon>Bacillati</taxon>
        <taxon>Actinomycetota</taxon>
        <taxon>Actinomycetes</taxon>
        <taxon>Micrococcales</taxon>
        <taxon>Bogoriellaceae</taxon>
        <taxon>Bogoriella</taxon>
    </lineage>
</organism>
<accession>A0A3N2BG74</accession>
<dbReference type="OrthoDB" id="5144372at2"/>
<protein>
    <submittedName>
        <fullName evidence="2">Uncharacterized protein</fullName>
    </submittedName>
</protein>
<evidence type="ECO:0000313" key="3">
    <source>
        <dbReference type="Proteomes" id="UP000280668"/>
    </source>
</evidence>
<feature type="compositionally biased region" description="Basic and acidic residues" evidence="1">
    <location>
        <begin position="31"/>
        <end position="43"/>
    </location>
</feature>
<keyword evidence="3" id="KW-1185">Reference proteome</keyword>
<proteinExistence type="predicted"/>
<dbReference type="EMBL" id="RKHK01000001">
    <property type="protein sequence ID" value="ROR74263.1"/>
    <property type="molecule type" value="Genomic_DNA"/>
</dbReference>
<name>A0A3N2BG74_9MICO</name>
<evidence type="ECO:0000313" key="2">
    <source>
        <dbReference type="EMBL" id="ROR74263.1"/>
    </source>
</evidence>
<comment type="caution">
    <text evidence="2">The sequence shown here is derived from an EMBL/GenBank/DDBJ whole genome shotgun (WGS) entry which is preliminary data.</text>
</comment>
<evidence type="ECO:0000256" key="1">
    <source>
        <dbReference type="SAM" id="MobiDB-lite"/>
    </source>
</evidence>
<dbReference type="AlphaFoldDB" id="A0A3N2BG74"/>